<keyword evidence="2" id="KW-1185">Reference proteome</keyword>
<dbReference type="AlphaFoldDB" id="A0A9N9KGQ2"/>
<reference evidence="1" key="1">
    <citation type="submission" date="2021-06" db="EMBL/GenBank/DDBJ databases">
        <authorList>
            <person name="Kallberg Y."/>
            <person name="Tangrot J."/>
            <person name="Rosling A."/>
        </authorList>
    </citation>
    <scope>NUCLEOTIDE SEQUENCE</scope>
    <source>
        <strain evidence="1">MA453B</strain>
    </source>
</reference>
<name>A0A9N9KGQ2_9GLOM</name>
<feature type="non-terminal residue" evidence="1">
    <location>
        <position position="100"/>
    </location>
</feature>
<dbReference type="Proteomes" id="UP000789405">
    <property type="component" value="Unassembled WGS sequence"/>
</dbReference>
<gene>
    <name evidence="1" type="ORF">DERYTH_LOCUS27868</name>
</gene>
<evidence type="ECO:0000313" key="2">
    <source>
        <dbReference type="Proteomes" id="UP000789405"/>
    </source>
</evidence>
<proteinExistence type="predicted"/>
<feature type="non-terminal residue" evidence="1">
    <location>
        <position position="1"/>
    </location>
</feature>
<comment type="caution">
    <text evidence="1">The sequence shown here is derived from an EMBL/GenBank/DDBJ whole genome shotgun (WGS) entry which is preliminary data.</text>
</comment>
<dbReference type="EMBL" id="CAJVPY010066219">
    <property type="protein sequence ID" value="CAG8825264.1"/>
    <property type="molecule type" value="Genomic_DNA"/>
</dbReference>
<sequence length="100" mass="11703">SQCRQDLKELLSLTQYKKAFEENNSDICSYCSKSEWKVSNLLHNEQHHLNPVEAKDISTDISTPNYKRGIIGPETQEQYHKRIQLFGKKQILRLAPQLYP</sequence>
<accession>A0A9N9KGQ2</accession>
<organism evidence="1 2">
    <name type="scientific">Dentiscutata erythropus</name>
    <dbReference type="NCBI Taxonomy" id="1348616"/>
    <lineage>
        <taxon>Eukaryota</taxon>
        <taxon>Fungi</taxon>
        <taxon>Fungi incertae sedis</taxon>
        <taxon>Mucoromycota</taxon>
        <taxon>Glomeromycotina</taxon>
        <taxon>Glomeromycetes</taxon>
        <taxon>Diversisporales</taxon>
        <taxon>Gigasporaceae</taxon>
        <taxon>Dentiscutata</taxon>
    </lineage>
</organism>
<dbReference type="OrthoDB" id="10437054at2759"/>
<evidence type="ECO:0000313" key="1">
    <source>
        <dbReference type="EMBL" id="CAG8825264.1"/>
    </source>
</evidence>
<protein>
    <submittedName>
        <fullName evidence="1">4154_t:CDS:1</fullName>
    </submittedName>
</protein>